<dbReference type="InterPro" id="IPR032838">
    <property type="entry name" value="Vwaint_dom"/>
</dbReference>
<evidence type="ECO:0000256" key="5">
    <source>
        <dbReference type="SAM" id="MobiDB-lite"/>
    </source>
</evidence>
<reference evidence="7" key="1">
    <citation type="journal article" date="2023" name="Mol. Phylogenet. Evol.">
        <title>Genome-scale phylogeny and comparative genomics of the fungal order Sordariales.</title>
        <authorList>
            <person name="Hensen N."/>
            <person name="Bonometti L."/>
            <person name="Westerberg I."/>
            <person name="Brannstrom I.O."/>
            <person name="Guillou S."/>
            <person name="Cros-Aarteil S."/>
            <person name="Calhoun S."/>
            <person name="Haridas S."/>
            <person name="Kuo A."/>
            <person name="Mondo S."/>
            <person name="Pangilinan J."/>
            <person name="Riley R."/>
            <person name="LaButti K."/>
            <person name="Andreopoulos B."/>
            <person name="Lipzen A."/>
            <person name="Chen C."/>
            <person name="Yan M."/>
            <person name="Daum C."/>
            <person name="Ng V."/>
            <person name="Clum A."/>
            <person name="Steindorff A."/>
            <person name="Ohm R.A."/>
            <person name="Martin F."/>
            <person name="Silar P."/>
            <person name="Natvig D.O."/>
            <person name="Lalanne C."/>
            <person name="Gautier V."/>
            <person name="Ament-Velasquez S.L."/>
            <person name="Kruys A."/>
            <person name="Hutchinson M.I."/>
            <person name="Powell A.J."/>
            <person name="Barry K."/>
            <person name="Miller A.N."/>
            <person name="Grigoriev I.V."/>
            <person name="Debuchy R."/>
            <person name="Gladieux P."/>
            <person name="Hiltunen Thoren M."/>
            <person name="Johannesson H."/>
        </authorList>
    </citation>
    <scope>NUCLEOTIDE SEQUENCE</scope>
    <source>
        <strain evidence="7">CBS 538.74</strain>
    </source>
</reference>
<accession>A0AAN7A0D9</accession>
<reference evidence="7" key="2">
    <citation type="submission" date="2023-05" db="EMBL/GenBank/DDBJ databases">
        <authorList>
            <consortium name="Lawrence Berkeley National Laboratory"/>
            <person name="Steindorff A."/>
            <person name="Hensen N."/>
            <person name="Bonometti L."/>
            <person name="Westerberg I."/>
            <person name="Brannstrom I.O."/>
            <person name="Guillou S."/>
            <person name="Cros-Aarteil S."/>
            <person name="Calhoun S."/>
            <person name="Haridas S."/>
            <person name="Kuo A."/>
            <person name="Mondo S."/>
            <person name="Pangilinan J."/>
            <person name="Riley R."/>
            <person name="Labutti K."/>
            <person name="Andreopoulos B."/>
            <person name="Lipzen A."/>
            <person name="Chen C."/>
            <person name="Yanf M."/>
            <person name="Daum C."/>
            <person name="Ng V."/>
            <person name="Clum A."/>
            <person name="Ohm R."/>
            <person name="Martin F."/>
            <person name="Silar P."/>
            <person name="Natvig D."/>
            <person name="Lalanne C."/>
            <person name="Gautier V."/>
            <person name="Ament-Velasquez S.L."/>
            <person name="Kruys A."/>
            <person name="Hutchinson M.I."/>
            <person name="Powell A.J."/>
            <person name="Barry K."/>
            <person name="Miller A.N."/>
            <person name="Grigoriev I.V."/>
            <person name="Debuchy R."/>
            <person name="Gladieux P."/>
            <person name="Thoren M.H."/>
            <person name="Johannesson H."/>
        </authorList>
    </citation>
    <scope>NUCLEOTIDE SEQUENCE</scope>
    <source>
        <strain evidence="7">CBS 538.74</strain>
    </source>
</reference>
<feature type="domain" description="VWFA" evidence="6">
    <location>
        <begin position="58"/>
        <end position="252"/>
    </location>
</feature>
<dbReference type="Proteomes" id="UP001302745">
    <property type="component" value="Unassembled WGS sequence"/>
</dbReference>
<evidence type="ECO:0000259" key="6">
    <source>
        <dbReference type="PROSITE" id="PS50234"/>
    </source>
</evidence>
<organism evidence="7 8">
    <name type="scientific">Chaetomidium leptoderma</name>
    <dbReference type="NCBI Taxonomy" id="669021"/>
    <lineage>
        <taxon>Eukaryota</taxon>
        <taxon>Fungi</taxon>
        <taxon>Dikarya</taxon>
        <taxon>Ascomycota</taxon>
        <taxon>Pezizomycotina</taxon>
        <taxon>Sordariomycetes</taxon>
        <taxon>Sordariomycetidae</taxon>
        <taxon>Sordariales</taxon>
        <taxon>Chaetomiaceae</taxon>
        <taxon>Chaetomidium</taxon>
    </lineage>
</organism>
<evidence type="ECO:0000256" key="3">
    <source>
        <dbReference type="ARBA" id="ARBA00023274"/>
    </source>
</evidence>
<dbReference type="Pfam" id="PF14623">
    <property type="entry name" value="Vint"/>
    <property type="match status" value="1"/>
</dbReference>
<dbReference type="AlphaFoldDB" id="A0AAN7A0D9"/>
<evidence type="ECO:0000256" key="2">
    <source>
        <dbReference type="ARBA" id="ARBA00022980"/>
    </source>
</evidence>
<dbReference type="Gene3D" id="3.40.50.410">
    <property type="entry name" value="von Willebrand factor, type A domain"/>
    <property type="match status" value="1"/>
</dbReference>
<keyword evidence="8" id="KW-1185">Reference proteome</keyword>
<dbReference type="PANTHER" id="PTHR11722:SF0">
    <property type="entry name" value="LARGE RIBOSOMAL SUBUNIT PROTEIN EL13"/>
    <property type="match status" value="1"/>
</dbReference>
<dbReference type="Pfam" id="PF14624">
    <property type="entry name" value="Vwaint"/>
    <property type="match status" value="1"/>
</dbReference>
<dbReference type="InterPro" id="IPR036465">
    <property type="entry name" value="vWFA_dom_sf"/>
</dbReference>
<keyword evidence="3 4" id="KW-0687">Ribonucleoprotein</keyword>
<dbReference type="Pfam" id="PF01294">
    <property type="entry name" value="Ribosomal_L13e"/>
    <property type="match status" value="1"/>
</dbReference>
<feature type="region of interest" description="Disordered" evidence="5">
    <location>
        <begin position="904"/>
        <end position="924"/>
    </location>
</feature>
<dbReference type="PANTHER" id="PTHR11722">
    <property type="entry name" value="60S RIBOSOMAL PROTEIN L13"/>
    <property type="match status" value="1"/>
</dbReference>
<feature type="compositionally biased region" description="Polar residues" evidence="5">
    <location>
        <begin position="852"/>
        <end position="862"/>
    </location>
</feature>
<dbReference type="GO" id="GO:0003735">
    <property type="term" value="F:structural constituent of ribosome"/>
    <property type="evidence" value="ECO:0007669"/>
    <property type="project" value="InterPro"/>
</dbReference>
<feature type="region of interest" description="Disordered" evidence="5">
    <location>
        <begin position="838"/>
        <end position="862"/>
    </location>
</feature>
<dbReference type="InterPro" id="IPR002035">
    <property type="entry name" value="VWF_A"/>
</dbReference>
<dbReference type="PROSITE" id="PS50234">
    <property type="entry name" value="VWFA"/>
    <property type="match status" value="1"/>
</dbReference>
<sequence length="924" mass="100147">MVVRILAGSNEVDSLSTESRTPVVQLSPFSSDGHDGLLIKIQPPREPANRNLHHVPCDLVLSIDVSGSMDSPAPVPSNPGEKQEDSGLSVLDLVKHAARTIMETLGPEDRLGIVTFTSRTKVLQPLTPMTAENKVETIMKIECMRPYDMTNLWHGIRDGLSLFKEGEDGQGSAGRVPALLVLTDGMPNHMCPPQGYIPKLRAMEPLPATIHTFGFGYSLRSGLLKSIAEIGGGNYSFIPDAGMIGTVFVHAVANLQSTFANNAKLRLTYPSYLKLEETTGEAVGKQEPVEVEGDVPEPLTSLTILLSNIQYGQSRDIHLKYGNSLESITAAAETNSKSLPGITAVLEYQHFTPTIYQTVAHQSVLALSLPLFPALDPAEIAYHVSRAALIAFLSTLSPLNAEEEHEPLKHLPRSLPDRLETLAASLPALNPKFSTSHAGCRSLLTDLIGSSSTLTSDDETLGSEKRTHPKTWTGQIALALLHTDYYHRWGVHYLPSLAGAHARQACNSFKDAGPLRYGADSPLFVRCRDRLDAVFDALPAPNPSRVPVPVVPVVSSMRVYNNVGNGCFAGGMMVALAGGRGEVRVGRLRRGMEVATPRGARRVVAVLRMPVRRVEMCLVGSADGKTGLLVTPWHPVSLSSGGVWEFPKDVALRLVRYTGSVYSVLLERDEDADAHAILVGGMWGVTMGHGLTQAGERGDVRVHQALVRLPRKTGGVALGGALTRDPETGLVNGFSRAEGPGKKVTRRLARRAKAAAVAPRPVDKLRPVVRCPTIKYNRRTRLGRGFTLAELKAAGIPKLYAPTIGISVDARRQNLSEEALAANVERLKEYKARLIVFPRKSNKPKKTDTPKDQQTAETTQSIRGSFGLVQPIAAGLSEIKKSDLPKNVEGGAYKQLRKARSDARYVGVREKRVRDKAEAENAKK</sequence>
<keyword evidence="2 4" id="KW-0689">Ribosomal protein</keyword>
<comment type="similarity">
    <text evidence="1 4">Belongs to the eukaryotic ribosomal protein eL13 family.</text>
</comment>
<dbReference type="GO" id="GO:0003723">
    <property type="term" value="F:RNA binding"/>
    <property type="evidence" value="ECO:0007669"/>
    <property type="project" value="TreeGrafter"/>
</dbReference>
<evidence type="ECO:0000256" key="1">
    <source>
        <dbReference type="ARBA" id="ARBA00005640"/>
    </source>
</evidence>
<comment type="caution">
    <text evidence="7">The sequence shown here is derived from an EMBL/GenBank/DDBJ whole genome shotgun (WGS) entry which is preliminary data.</text>
</comment>
<dbReference type="InterPro" id="IPR001380">
    <property type="entry name" value="Ribosomal_eL13"/>
</dbReference>
<gene>
    <name evidence="7" type="ORF">C8A00DRAFT_41816</name>
</gene>
<dbReference type="InterPro" id="IPR039510">
    <property type="entry name" value="Vint_dom"/>
</dbReference>
<dbReference type="InterPro" id="IPR018256">
    <property type="entry name" value="Ribosomal_eL13_CS"/>
</dbReference>
<dbReference type="GO" id="GO:0006412">
    <property type="term" value="P:translation"/>
    <property type="evidence" value="ECO:0007669"/>
    <property type="project" value="InterPro"/>
</dbReference>
<dbReference type="Pfam" id="PF13519">
    <property type="entry name" value="VWA_2"/>
    <property type="match status" value="1"/>
</dbReference>
<evidence type="ECO:0000256" key="4">
    <source>
        <dbReference type="RuleBase" id="RU000572"/>
    </source>
</evidence>
<protein>
    <recommendedName>
        <fullName evidence="4">60S ribosomal protein L13</fullName>
    </recommendedName>
</protein>
<evidence type="ECO:0000313" key="8">
    <source>
        <dbReference type="Proteomes" id="UP001302745"/>
    </source>
</evidence>
<dbReference type="EMBL" id="MU856884">
    <property type="protein sequence ID" value="KAK4155631.1"/>
    <property type="molecule type" value="Genomic_DNA"/>
</dbReference>
<dbReference type="Gene3D" id="1.20.5.110">
    <property type="match status" value="1"/>
</dbReference>
<name>A0AAN7A0D9_9PEZI</name>
<dbReference type="HAMAP" id="MF_00499">
    <property type="entry name" value="Ribosomal_eL13"/>
    <property type="match status" value="1"/>
</dbReference>
<dbReference type="SUPFAM" id="SSF53300">
    <property type="entry name" value="vWA-like"/>
    <property type="match status" value="1"/>
</dbReference>
<proteinExistence type="inferred from homology"/>
<dbReference type="SMART" id="SM00327">
    <property type="entry name" value="VWA"/>
    <property type="match status" value="1"/>
</dbReference>
<evidence type="ECO:0000313" key="7">
    <source>
        <dbReference type="EMBL" id="KAK4155631.1"/>
    </source>
</evidence>
<dbReference type="GO" id="GO:0022625">
    <property type="term" value="C:cytosolic large ribosomal subunit"/>
    <property type="evidence" value="ECO:0007669"/>
    <property type="project" value="TreeGrafter"/>
</dbReference>
<dbReference type="PROSITE" id="PS01104">
    <property type="entry name" value="RIBOSOMAL_L13E"/>
    <property type="match status" value="1"/>
</dbReference>